<keyword evidence="3" id="KW-0689">Ribosomal protein</keyword>
<dbReference type="OrthoDB" id="407221at2759"/>
<sequence>MPVLATGGAPIYNSLKAIRLMRHGCANRPFYHIVIMGSRRSNKGTYPVIEQLGTYDPLTNVHGEKLVSVNLDRISYWMAQDKVKIAVGNTTYTYFCAGLMGFLHIHPQSYITAWRVRAIAKREALSKQQAEDQEASMG</sequence>
<dbReference type="SUPFAM" id="SSF54565">
    <property type="entry name" value="Ribosomal protein S16"/>
    <property type="match status" value="1"/>
</dbReference>
<reference evidence="8" key="2">
    <citation type="journal article" date="2018" name="Environ. Sci. Technol.">
        <title>The Toxicogenome of Hyalella azteca: A Model for Sediment Ecotoxicology and Evolutionary Toxicology.</title>
        <authorList>
            <person name="Poynton H.C."/>
            <person name="Hasenbein S."/>
            <person name="Benoit J.B."/>
            <person name="Sepulveda M.S."/>
            <person name="Poelchau M.F."/>
            <person name="Hughes D.S.T."/>
            <person name="Murali S.C."/>
            <person name="Chen S."/>
            <person name="Glastad K.M."/>
            <person name="Goodisman M.A.D."/>
            <person name="Werren J.H."/>
            <person name="Vineis J.H."/>
            <person name="Bowen J.L."/>
            <person name="Friedrich M."/>
            <person name="Jones J."/>
            <person name="Robertson H.M."/>
            <person name="Feyereisen R."/>
            <person name="Mechler-Hickson A."/>
            <person name="Mathers N."/>
            <person name="Lee C.E."/>
            <person name="Colbourne J.K."/>
            <person name="Biales A."/>
            <person name="Johnston J.S."/>
            <person name="Wellborn G.A."/>
            <person name="Rosendale A.J."/>
            <person name="Cridge A.G."/>
            <person name="Munoz-Torres M.C."/>
            <person name="Bain P.A."/>
            <person name="Manny A.R."/>
            <person name="Major K.M."/>
            <person name="Lambert F.N."/>
            <person name="Vulpe C.D."/>
            <person name="Tuck P."/>
            <person name="Blalock B.J."/>
            <person name="Lin Y.Y."/>
            <person name="Smith M.E."/>
            <person name="Ochoa-Acuna H."/>
            <person name="Chen M.M."/>
            <person name="Childers C.P."/>
            <person name="Qu J."/>
            <person name="Dugan S."/>
            <person name="Lee S.L."/>
            <person name="Chao H."/>
            <person name="Dinh H."/>
            <person name="Han Y."/>
            <person name="Doddapaneni H."/>
            <person name="Worley K.C."/>
            <person name="Muzny D.M."/>
            <person name="Gibbs R.A."/>
            <person name="Richards S."/>
        </authorList>
    </citation>
    <scope>NUCLEOTIDE SEQUENCE</scope>
    <source>
        <strain evidence="8">HAZT.00-mixed</strain>
        <tissue evidence="8">Whole organism</tissue>
    </source>
</reference>
<dbReference type="InterPro" id="IPR023803">
    <property type="entry name" value="Ribosomal_bS16_dom_sf"/>
</dbReference>
<evidence type="ECO:0000256" key="4">
    <source>
        <dbReference type="ARBA" id="ARBA00023128"/>
    </source>
</evidence>
<protein>
    <recommendedName>
        <fullName evidence="6">Small ribosomal subunit protein bS16m</fullName>
    </recommendedName>
    <alternativeName>
        <fullName evidence="7">28S ribosomal protein S16, mitochondrial</fullName>
    </alternativeName>
</protein>
<dbReference type="GO" id="GO:0032543">
    <property type="term" value="P:mitochondrial translation"/>
    <property type="evidence" value="ECO:0007669"/>
    <property type="project" value="TreeGrafter"/>
</dbReference>
<reference evidence="8" key="3">
    <citation type="submission" date="2019-06" db="EMBL/GenBank/DDBJ databases">
        <authorList>
            <person name="Poynton C."/>
            <person name="Hasenbein S."/>
            <person name="Benoit J.B."/>
            <person name="Sepulveda M.S."/>
            <person name="Poelchau M.F."/>
            <person name="Murali S.C."/>
            <person name="Chen S."/>
            <person name="Glastad K.M."/>
            <person name="Werren J.H."/>
            <person name="Vineis J.H."/>
            <person name="Bowen J.L."/>
            <person name="Friedrich M."/>
            <person name="Jones J."/>
            <person name="Robertson H.M."/>
            <person name="Feyereisen R."/>
            <person name="Mechler-Hickson A."/>
            <person name="Mathers N."/>
            <person name="Lee C.E."/>
            <person name="Colbourne J.K."/>
            <person name="Biales A."/>
            <person name="Johnston J.S."/>
            <person name="Wellborn G.A."/>
            <person name="Rosendale A.J."/>
            <person name="Cridge A.G."/>
            <person name="Munoz-Torres M.C."/>
            <person name="Bain P.A."/>
            <person name="Manny A.R."/>
            <person name="Major K.M."/>
            <person name="Lambert F.N."/>
            <person name="Vulpe C.D."/>
            <person name="Tuck P."/>
            <person name="Blalock B.J."/>
            <person name="Lin Y.-Y."/>
            <person name="Smith M.E."/>
            <person name="Ochoa-Acuna H."/>
            <person name="Chen M.-J.M."/>
            <person name="Childers C.P."/>
            <person name="Qu J."/>
            <person name="Dugan S."/>
            <person name="Lee S.L."/>
            <person name="Chao H."/>
            <person name="Dinh H."/>
            <person name="Han Y."/>
            <person name="Doddapaneni H."/>
            <person name="Worley K.C."/>
            <person name="Muzny D.M."/>
            <person name="Gibbs R.A."/>
            <person name="Richards S."/>
        </authorList>
    </citation>
    <scope>NUCLEOTIDE SEQUENCE</scope>
    <source>
        <strain evidence="8">HAZT.00-mixed</strain>
        <tissue evidence="8">Whole organism</tissue>
    </source>
</reference>
<accession>A0A6A0HB99</accession>
<evidence type="ECO:0000256" key="5">
    <source>
        <dbReference type="ARBA" id="ARBA00023274"/>
    </source>
</evidence>
<keyword evidence="4" id="KW-0496">Mitochondrion</keyword>
<dbReference type="FunFam" id="3.30.1320.10:FF:000004">
    <property type="entry name" value="28S ribosomal protein S16, mitochondrial"/>
    <property type="match status" value="1"/>
</dbReference>
<gene>
    <name evidence="8" type="ORF">HAZT_HAZT009303</name>
</gene>
<dbReference type="AlphaFoldDB" id="A0A6A0HB99"/>
<dbReference type="Gene3D" id="3.30.1320.10">
    <property type="match status" value="1"/>
</dbReference>
<dbReference type="Pfam" id="PF00886">
    <property type="entry name" value="Ribosomal_S16"/>
    <property type="match status" value="1"/>
</dbReference>
<evidence type="ECO:0000313" key="8">
    <source>
        <dbReference type="EMBL" id="KAA0202759.1"/>
    </source>
</evidence>
<evidence type="ECO:0000256" key="3">
    <source>
        <dbReference type="ARBA" id="ARBA00022980"/>
    </source>
</evidence>
<dbReference type="PANTHER" id="PTHR12919:SF20">
    <property type="entry name" value="SMALL RIBOSOMAL SUBUNIT PROTEIN BS16M"/>
    <property type="match status" value="1"/>
</dbReference>
<dbReference type="GO" id="GO:0005763">
    <property type="term" value="C:mitochondrial small ribosomal subunit"/>
    <property type="evidence" value="ECO:0007669"/>
    <property type="project" value="TreeGrafter"/>
</dbReference>
<evidence type="ECO:0000256" key="2">
    <source>
        <dbReference type="ARBA" id="ARBA00006668"/>
    </source>
</evidence>
<keyword evidence="5" id="KW-0687">Ribonucleoprotein</keyword>
<evidence type="ECO:0000256" key="1">
    <source>
        <dbReference type="ARBA" id="ARBA00004173"/>
    </source>
</evidence>
<comment type="similarity">
    <text evidence="2">Belongs to the bacterial ribosomal protein bS16 family.</text>
</comment>
<organism evidence="8">
    <name type="scientific">Hyalella azteca</name>
    <name type="common">Amphipod</name>
    <dbReference type="NCBI Taxonomy" id="294128"/>
    <lineage>
        <taxon>Eukaryota</taxon>
        <taxon>Metazoa</taxon>
        <taxon>Ecdysozoa</taxon>
        <taxon>Arthropoda</taxon>
        <taxon>Crustacea</taxon>
        <taxon>Multicrustacea</taxon>
        <taxon>Malacostraca</taxon>
        <taxon>Eumalacostraca</taxon>
        <taxon>Peracarida</taxon>
        <taxon>Amphipoda</taxon>
        <taxon>Senticaudata</taxon>
        <taxon>Talitrida</taxon>
        <taxon>Talitroidea</taxon>
        <taxon>Hyalellidae</taxon>
        <taxon>Hyalella</taxon>
    </lineage>
</organism>
<dbReference type="Proteomes" id="UP000711488">
    <property type="component" value="Unassembled WGS sequence"/>
</dbReference>
<comment type="caution">
    <text evidence="8">The sequence shown here is derived from an EMBL/GenBank/DDBJ whole genome shotgun (WGS) entry which is preliminary data.</text>
</comment>
<dbReference type="EMBL" id="JQDR03003082">
    <property type="protein sequence ID" value="KAA0202759.1"/>
    <property type="molecule type" value="Genomic_DNA"/>
</dbReference>
<proteinExistence type="inferred from homology"/>
<dbReference type="GO" id="GO:0003735">
    <property type="term" value="F:structural constituent of ribosome"/>
    <property type="evidence" value="ECO:0007669"/>
    <property type="project" value="InterPro"/>
</dbReference>
<reference evidence="8" key="1">
    <citation type="submission" date="2014-08" db="EMBL/GenBank/DDBJ databases">
        <authorList>
            <person name="Murali S."/>
            <person name="Richards S."/>
            <person name="Bandaranaike D."/>
            <person name="Bellair M."/>
            <person name="Blankenburg K."/>
            <person name="Chao H."/>
            <person name="Dinh H."/>
            <person name="Doddapaneni H."/>
            <person name="Dugan-Rocha S."/>
            <person name="Elkadiri S."/>
            <person name="Gnanaolivu R."/>
            <person name="Hughes D."/>
            <person name="Lee S."/>
            <person name="Li M."/>
            <person name="Ming W."/>
            <person name="Munidasa M."/>
            <person name="Muniz J."/>
            <person name="Nguyen L."/>
            <person name="Osuji N."/>
            <person name="Pu L.-L."/>
            <person name="Puazo M."/>
            <person name="Skinner E."/>
            <person name="Qu C."/>
            <person name="Quiroz J."/>
            <person name="Raj R."/>
            <person name="Weissenberger G."/>
            <person name="Xin Y."/>
            <person name="Zou X."/>
            <person name="Han Y."/>
            <person name="Worley K."/>
            <person name="Muzny D."/>
            <person name="Gibbs R."/>
        </authorList>
    </citation>
    <scope>NUCLEOTIDE SEQUENCE</scope>
    <source>
        <strain evidence="8">HAZT.00-mixed</strain>
        <tissue evidence="8">Whole organism</tissue>
    </source>
</reference>
<name>A0A6A0HB99_HYAAZ</name>
<dbReference type="InterPro" id="IPR000307">
    <property type="entry name" value="Ribosomal_bS16"/>
</dbReference>
<dbReference type="PANTHER" id="PTHR12919">
    <property type="entry name" value="30S RIBOSOMAL PROTEIN S16"/>
    <property type="match status" value="1"/>
</dbReference>
<dbReference type="NCBIfam" id="TIGR00002">
    <property type="entry name" value="S16"/>
    <property type="match status" value="1"/>
</dbReference>
<evidence type="ECO:0000256" key="6">
    <source>
        <dbReference type="ARBA" id="ARBA00035263"/>
    </source>
</evidence>
<dbReference type="GO" id="GO:0005743">
    <property type="term" value="C:mitochondrial inner membrane"/>
    <property type="evidence" value="ECO:0007669"/>
    <property type="project" value="UniProtKB-ARBA"/>
</dbReference>
<evidence type="ECO:0000256" key="7">
    <source>
        <dbReference type="ARBA" id="ARBA00035438"/>
    </source>
</evidence>
<comment type="subcellular location">
    <subcellularLocation>
        <location evidence="1">Mitochondrion</location>
    </subcellularLocation>
</comment>